<dbReference type="Gene3D" id="1.20.120.220">
    <property type="entry name" value="ATP synthase, F0 complex, subunit A"/>
    <property type="match status" value="1"/>
</dbReference>
<feature type="transmembrane region" description="Helical" evidence="12">
    <location>
        <begin position="17"/>
        <end position="37"/>
    </location>
</feature>
<feature type="transmembrane region" description="Helical" evidence="12">
    <location>
        <begin position="130"/>
        <end position="161"/>
    </location>
</feature>
<dbReference type="InterPro" id="IPR023011">
    <property type="entry name" value="ATP_synth_F0_asu_AS"/>
</dbReference>
<evidence type="ECO:0000256" key="12">
    <source>
        <dbReference type="SAM" id="Phobius"/>
    </source>
</evidence>
<evidence type="ECO:0000313" key="13">
    <source>
        <dbReference type="EMBL" id="APH07729.1"/>
    </source>
</evidence>
<dbReference type="Pfam" id="PF00119">
    <property type="entry name" value="ATP-synt_A"/>
    <property type="match status" value="1"/>
</dbReference>
<dbReference type="PROSITE" id="PS00449">
    <property type="entry name" value="ATPASE_A"/>
    <property type="match status" value="1"/>
</dbReference>
<evidence type="ECO:0000256" key="7">
    <source>
        <dbReference type="ARBA" id="ARBA00022989"/>
    </source>
</evidence>
<keyword evidence="9 12" id="KW-0472">Membrane</keyword>
<evidence type="ECO:0000256" key="3">
    <source>
        <dbReference type="ARBA" id="ARBA00022448"/>
    </source>
</evidence>
<dbReference type="PANTHER" id="PTHR11410">
    <property type="entry name" value="ATP SYNTHASE SUBUNIT A"/>
    <property type="match status" value="1"/>
</dbReference>
<evidence type="ECO:0000256" key="8">
    <source>
        <dbReference type="ARBA" id="ARBA00023065"/>
    </source>
</evidence>
<evidence type="ECO:0000256" key="1">
    <source>
        <dbReference type="ARBA" id="ARBA00004141"/>
    </source>
</evidence>
<geneLocation type="mitochondrion" evidence="13"/>
<dbReference type="PANTHER" id="PTHR11410:SF0">
    <property type="entry name" value="ATP SYNTHASE SUBUNIT A"/>
    <property type="match status" value="1"/>
</dbReference>
<evidence type="ECO:0000256" key="4">
    <source>
        <dbReference type="ARBA" id="ARBA00022547"/>
    </source>
</evidence>
<feature type="transmembrane region" description="Helical" evidence="12">
    <location>
        <begin position="72"/>
        <end position="91"/>
    </location>
</feature>
<proteinExistence type="inferred from homology"/>
<dbReference type="InterPro" id="IPR045083">
    <property type="entry name" value="ATP_synth_F0_asu_bact/mt"/>
</dbReference>
<keyword evidence="13" id="KW-0496">Mitochondrion</keyword>
<dbReference type="EMBL" id="KX108947">
    <property type="protein sequence ID" value="APH07729.1"/>
    <property type="molecule type" value="Genomic_DNA"/>
</dbReference>
<evidence type="ECO:0000256" key="11">
    <source>
        <dbReference type="RuleBase" id="RU004450"/>
    </source>
</evidence>
<keyword evidence="7 12" id="KW-1133">Transmembrane helix</keyword>
<keyword evidence="4" id="KW-0138">CF(0)</keyword>
<evidence type="ECO:0000256" key="5">
    <source>
        <dbReference type="ARBA" id="ARBA00022692"/>
    </source>
</evidence>
<comment type="similarity">
    <text evidence="2">Belongs to the ATPase A chain family.</text>
</comment>
<dbReference type="PRINTS" id="PR00123">
    <property type="entry name" value="ATPASEA"/>
</dbReference>
<reference evidence="13" key="1">
    <citation type="submission" date="2016-04" db="EMBL/GenBank/DDBJ databases">
        <title>The complete mitochondrial genome of Acanthosentis cheni (Acanthocephala: Quadrigyridae).</title>
        <authorList>
            <person name="Song R."/>
        </authorList>
    </citation>
    <scope>NUCLEOTIDE SEQUENCE</scope>
</reference>
<dbReference type="CDD" id="cd00310">
    <property type="entry name" value="ATP-synt_Fo_a_6"/>
    <property type="match status" value="1"/>
</dbReference>
<gene>
    <name evidence="13" type="primary">ATP6</name>
</gene>
<sequence>MGFYVSVMNPSDSLKGVFLWFCMFVLVVLNYCGFVLSETVTMSFGLVLYVSFVFWASSLVVLVSVLGLNKVLSHFLPSGLSGVFMVVMPVLELISWAVRPLTLGVRLAVNITSGHVLVMMLAYFASAMSFVVFVGLVVVLMLEFVVAYLQGYIYVSLLVLYSS</sequence>
<evidence type="ECO:0000256" key="2">
    <source>
        <dbReference type="ARBA" id="ARBA00006810"/>
    </source>
</evidence>
<dbReference type="InterPro" id="IPR035908">
    <property type="entry name" value="F0_ATP_A_sf"/>
</dbReference>
<keyword evidence="3" id="KW-0813">Transport</keyword>
<name>A0A1W5Q0L5_9BILA</name>
<evidence type="ECO:0000256" key="6">
    <source>
        <dbReference type="ARBA" id="ARBA00022781"/>
    </source>
</evidence>
<feature type="transmembrane region" description="Helical" evidence="12">
    <location>
        <begin position="44"/>
        <end position="66"/>
    </location>
</feature>
<comment type="subcellular location">
    <subcellularLocation>
        <location evidence="1">Membrane</location>
        <topology evidence="1">Multi-pass membrane protein</topology>
    </subcellularLocation>
    <subcellularLocation>
        <location evidence="11">Mitochondrion inner membrane</location>
        <topology evidence="11">Multi-pass membrane protein</topology>
    </subcellularLocation>
</comment>
<dbReference type="GO" id="GO:0045259">
    <property type="term" value="C:proton-transporting ATP synthase complex"/>
    <property type="evidence" value="ECO:0007669"/>
    <property type="project" value="UniProtKB-KW"/>
</dbReference>
<dbReference type="AlphaFoldDB" id="A0A1W5Q0L5"/>
<evidence type="ECO:0000256" key="9">
    <source>
        <dbReference type="ARBA" id="ARBA00023136"/>
    </source>
</evidence>
<keyword evidence="8" id="KW-0406">Ion transport</keyword>
<organism evidence="13">
    <name type="scientific">Acanthogyrus cheni</name>
    <dbReference type="NCBI Taxonomy" id="1381719"/>
    <lineage>
        <taxon>Eukaryota</taxon>
        <taxon>Metazoa</taxon>
        <taxon>Spiralia</taxon>
        <taxon>Lophotrochozoa</taxon>
        <taxon>Acanthocephala</taxon>
        <taxon>Eoacanthocephala</taxon>
        <taxon>Gyracanthocephala</taxon>
        <taxon>Quadrigyridae</taxon>
        <taxon>Acanthogyrus</taxon>
    </lineage>
</organism>
<dbReference type="InterPro" id="IPR000568">
    <property type="entry name" value="ATP_synth_F0_asu"/>
</dbReference>
<dbReference type="SUPFAM" id="SSF81336">
    <property type="entry name" value="F1F0 ATP synthase subunit A"/>
    <property type="match status" value="1"/>
</dbReference>
<evidence type="ECO:0000256" key="10">
    <source>
        <dbReference type="ARBA" id="ARBA00023310"/>
    </source>
</evidence>
<dbReference type="GO" id="GO:0005743">
    <property type="term" value="C:mitochondrial inner membrane"/>
    <property type="evidence" value="ECO:0007669"/>
    <property type="project" value="UniProtKB-SubCell"/>
</dbReference>
<accession>A0A1W5Q0L5</accession>
<dbReference type="GO" id="GO:0046933">
    <property type="term" value="F:proton-transporting ATP synthase activity, rotational mechanism"/>
    <property type="evidence" value="ECO:0007669"/>
    <property type="project" value="TreeGrafter"/>
</dbReference>
<keyword evidence="6" id="KW-0375">Hydrogen ion transport</keyword>
<keyword evidence="10" id="KW-0066">ATP synthesis</keyword>
<protein>
    <recommendedName>
        <fullName evidence="11">ATP synthase subunit a</fullName>
    </recommendedName>
</protein>
<keyword evidence="5 12" id="KW-0812">Transmembrane</keyword>
<feature type="transmembrane region" description="Helical" evidence="12">
    <location>
        <begin position="103"/>
        <end position="124"/>
    </location>
</feature>